<organism evidence="1 2">
    <name type="scientific">Araneus ventricosus</name>
    <name type="common">Orbweaver spider</name>
    <name type="synonym">Epeira ventricosa</name>
    <dbReference type="NCBI Taxonomy" id="182803"/>
    <lineage>
        <taxon>Eukaryota</taxon>
        <taxon>Metazoa</taxon>
        <taxon>Ecdysozoa</taxon>
        <taxon>Arthropoda</taxon>
        <taxon>Chelicerata</taxon>
        <taxon>Arachnida</taxon>
        <taxon>Araneae</taxon>
        <taxon>Araneomorphae</taxon>
        <taxon>Entelegynae</taxon>
        <taxon>Araneoidea</taxon>
        <taxon>Araneidae</taxon>
        <taxon>Araneus</taxon>
    </lineage>
</organism>
<proteinExistence type="predicted"/>
<accession>A0A4Y2WGC2</accession>
<evidence type="ECO:0000313" key="1">
    <source>
        <dbReference type="EMBL" id="GBO35616.1"/>
    </source>
</evidence>
<evidence type="ECO:0000313" key="2">
    <source>
        <dbReference type="Proteomes" id="UP000499080"/>
    </source>
</evidence>
<reference evidence="1 2" key="1">
    <citation type="journal article" date="2019" name="Sci. Rep.">
        <title>Orb-weaving spider Araneus ventricosus genome elucidates the spidroin gene catalogue.</title>
        <authorList>
            <person name="Kono N."/>
            <person name="Nakamura H."/>
            <person name="Ohtoshi R."/>
            <person name="Moran D.A.P."/>
            <person name="Shinohara A."/>
            <person name="Yoshida Y."/>
            <person name="Fujiwara M."/>
            <person name="Mori M."/>
            <person name="Tomita M."/>
            <person name="Arakawa K."/>
        </authorList>
    </citation>
    <scope>NUCLEOTIDE SEQUENCE [LARGE SCALE GENOMIC DNA]</scope>
</reference>
<dbReference type="Proteomes" id="UP000499080">
    <property type="component" value="Unassembled WGS sequence"/>
</dbReference>
<sequence length="45" mass="4910">MELGLEVSTLQSWSLDIATLPPRQGGFSMGLGLEISTLQSWSRDT</sequence>
<dbReference type="AlphaFoldDB" id="A0A4Y2WGC2"/>
<keyword evidence="2" id="KW-1185">Reference proteome</keyword>
<gene>
    <name evidence="1" type="ORF">AVEN_261204_1</name>
</gene>
<comment type="caution">
    <text evidence="1">The sequence shown here is derived from an EMBL/GenBank/DDBJ whole genome shotgun (WGS) entry which is preliminary data.</text>
</comment>
<protein>
    <submittedName>
        <fullName evidence="1">Uncharacterized protein</fullName>
    </submittedName>
</protein>
<dbReference type="EMBL" id="BGPR01059612">
    <property type="protein sequence ID" value="GBO35616.1"/>
    <property type="molecule type" value="Genomic_DNA"/>
</dbReference>
<name>A0A4Y2WGC2_ARAVE</name>
<feature type="non-terminal residue" evidence="1">
    <location>
        <position position="45"/>
    </location>
</feature>